<protein>
    <submittedName>
        <fullName evidence="5">Alpha-tubulin suppressor-like RCC1 family protein</fullName>
    </submittedName>
</protein>
<dbReference type="PRINTS" id="PR00633">
    <property type="entry name" value="RCCNDNSATION"/>
</dbReference>
<dbReference type="PROSITE" id="PS50012">
    <property type="entry name" value="RCC1_3"/>
    <property type="match status" value="11"/>
</dbReference>
<evidence type="ECO:0000256" key="2">
    <source>
        <dbReference type="ARBA" id="ARBA00022737"/>
    </source>
</evidence>
<dbReference type="PANTHER" id="PTHR45982:SF1">
    <property type="entry name" value="REGULATOR OF CHROMOSOME CONDENSATION"/>
    <property type="match status" value="1"/>
</dbReference>
<dbReference type="Gene3D" id="2.130.10.30">
    <property type="entry name" value="Regulator of chromosome condensation 1/beta-lactamase-inhibitor protein II"/>
    <property type="match status" value="3"/>
</dbReference>
<keyword evidence="6" id="KW-1185">Reference proteome</keyword>
<dbReference type="GO" id="GO:0005085">
    <property type="term" value="F:guanyl-nucleotide exchange factor activity"/>
    <property type="evidence" value="ECO:0007669"/>
    <property type="project" value="TreeGrafter"/>
</dbReference>
<dbReference type="Proteomes" id="UP000239415">
    <property type="component" value="Unassembled WGS sequence"/>
</dbReference>
<dbReference type="AlphaFoldDB" id="A0A2T0KBR0"/>
<dbReference type="Pfam" id="PF00415">
    <property type="entry name" value="RCC1"/>
    <property type="match status" value="6"/>
</dbReference>
<dbReference type="PANTHER" id="PTHR45982">
    <property type="entry name" value="REGULATOR OF CHROMOSOME CONDENSATION"/>
    <property type="match status" value="1"/>
</dbReference>
<name>A0A2T0KBR0_9ACTN</name>
<dbReference type="GO" id="GO:0005737">
    <property type="term" value="C:cytoplasm"/>
    <property type="evidence" value="ECO:0007669"/>
    <property type="project" value="TreeGrafter"/>
</dbReference>
<feature type="domain" description="RCC1-like" evidence="4">
    <location>
        <begin position="19"/>
        <end position="283"/>
    </location>
</feature>
<gene>
    <name evidence="5" type="ORF">CLV67_108126</name>
</gene>
<proteinExistence type="predicted"/>
<keyword evidence="2" id="KW-0677">Repeat</keyword>
<keyword evidence="1" id="KW-0344">Guanine-nucleotide releasing factor</keyword>
<evidence type="ECO:0000259" key="4">
    <source>
        <dbReference type="Pfam" id="PF25390"/>
    </source>
</evidence>
<evidence type="ECO:0000313" key="5">
    <source>
        <dbReference type="EMBL" id="PRX20329.1"/>
    </source>
</evidence>
<dbReference type="InterPro" id="IPR058923">
    <property type="entry name" value="RCC1-like_dom"/>
</dbReference>
<dbReference type="InterPro" id="IPR051553">
    <property type="entry name" value="Ran_GTPase-activating"/>
</dbReference>
<organism evidence="5 6">
    <name type="scientific">Actinoplanes italicus</name>
    <dbReference type="NCBI Taxonomy" id="113567"/>
    <lineage>
        <taxon>Bacteria</taxon>
        <taxon>Bacillati</taxon>
        <taxon>Actinomycetota</taxon>
        <taxon>Actinomycetes</taxon>
        <taxon>Micromonosporales</taxon>
        <taxon>Micromonosporaceae</taxon>
        <taxon>Actinoplanes</taxon>
    </lineage>
</organism>
<dbReference type="Pfam" id="PF25390">
    <property type="entry name" value="WD40_RLD"/>
    <property type="match status" value="1"/>
</dbReference>
<feature type="signal peptide" evidence="3">
    <location>
        <begin position="1"/>
        <end position="22"/>
    </location>
</feature>
<evidence type="ECO:0000256" key="3">
    <source>
        <dbReference type="SAM" id="SignalP"/>
    </source>
</evidence>
<dbReference type="InterPro" id="IPR009091">
    <property type="entry name" value="RCC1/BLIP-II"/>
</dbReference>
<dbReference type="EMBL" id="PVMZ01000008">
    <property type="protein sequence ID" value="PRX20329.1"/>
    <property type="molecule type" value="Genomic_DNA"/>
</dbReference>
<feature type="chain" id="PRO_5015455264" evidence="3">
    <location>
        <begin position="23"/>
        <end position="769"/>
    </location>
</feature>
<evidence type="ECO:0000313" key="6">
    <source>
        <dbReference type="Proteomes" id="UP000239415"/>
    </source>
</evidence>
<dbReference type="SUPFAM" id="SSF50985">
    <property type="entry name" value="RCC1/BLIP-II"/>
    <property type="match status" value="3"/>
</dbReference>
<dbReference type="InterPro" id="IPR000408">
    <property type="entry name" value="Reg_chr_condens"/>
</dbReference>
<keyword evidence="3" id="KW-0732">Signal</keyword>
<reference evidence="5 6" key="1">
    <citation type="submission" date="2018-03" db="EMBL/GenBank/DDBJ databases">
        <title>Genomic Encyclopedia of Archaeal and Bacterial Type Strains, Phase II (KMG-II): from individual species to whole genera.</title>
        <authorList>
            <person name="Goeker M."/>
        </authorList>
    </citation>
    <scope>NUCLEOTIDE SEQUENCE [LARGE SCALE GENOMIC DNA]</scope>
    <source>
        <strain evidence="5 6">DSM 43146</strain>
    </source>
</reference>
<comment type="caution">
    <text evidence="5">The sequence shown here is derived from an EMBL/GenBank/DDBJ whole genome shotgun (WGS) entry which is preliminary data.</text>
</comment>
<sequence length="769" mass="78315">MVAAAIALGAALAVAPATMATAQMLGPQWVQLVAGDSHTCGLKNTGQAFCWGMGSNGQLGDGSTTNRSAATPVQMPSGVQFTEITLGESHTCAIGNDSKAYCWGMGLGGRLGDGTESDRSAPVPVDMPSGVSFRGISGTGHHTCAIGNDSKTYCWGQNSHGQVGDGTTTSRLGPVQVNSPSGVIFTQVAAGYSHTCAIGNDSKTYCWGMGQHGEIGDGSLNGRTSPVPVDVPAGVIFTELAPGGAVHSCALGNDNKTYCWGDNSYAQLGNGNFAIQSRPVSVNMPPGIIFQRLTVSASQTCAMGSDNRPWCWGRFAGMDHPAPVAVDPPSGTSFYRVTAGANHTCALANPYNNAYCWGSGHSGQLGNNQNSGQSAPVEVLEAGQAPPGPGGSRLTRVFAGGSHLCGLDENAKAYCWGQNDSGQLGDGTTTSRQAPTAVNTPSGVTFTQFALGSTHTCATGSDTRTYCWGSGFNGVLGNGSTANVSTPTPVDAPPGVTLTGLSTQGFHTCGLGSNATTYCWGQNAEGQVGDGTTTNRLSPVPVNAPGGVTFTQIAAGHNHTCAIGSDSKVYCWGLGQNGAMGNGGTSNQSAPGLVTLPGGVTFTQVASGQNHSCAIGGDNRTYCWGFNGNSQVGNGNTTSQPIPVPVAVPGGAALTEVAANFNFTCGLGNDSRAYCWGSGWGYQTESSTPVATITMPVPFTRLSVGSALCAQGNDNSAYCWSGYDPPGVILAGGAVAGGDRMVNVIWNDQMTGTQREYMAICRGCGPRAD</sequence>
<evidence type="ECO:0000256" key="1">
    <source>
        <dbReference type="ARBA" id="ARBA00022658"/>
    </source>
</evidence>
<accession>A0A2T0KBR0</accession>